<proteinExistence type="predicted"/>
<evidence type="ECO:0000313" key="2">
    <source>
        <dbReference type="Proteomes" id="UP000799324"/>
    </source>
</evidence>
<evidence type="ECO:0000313" key="1">
    <source>
        <dbReference type="EMBL" id="KAF2659550.1"/>
    </source>
</evidence>
<protein>
    <submittedName>
        <fullName evidence="1">Uncharacterized protein</fullName>
    </submittedName>
</protein>
<name>A0A6A6TI16_9PLEO</name>
<dbReference type="Proteomes" id="UP000799324">
    <property type="component" value="Unassembled WGS sequence"/>
</dbReference>
<dbReference type="OrthoDB" id="5279008at2759"/>
<gene>
    <name evidence="1" type="ORF">K491DRAFT_675529</name>
</gene>
<sequence length="381" mass="44328">MEFITSKPSPTLEGMPQEIMTMIMNSAEKSTAPSDVDKHEAPYVLSAQDACNMRLASRRLEQTTLDSFSRRFFTCRKYMISRHSLDALWNIKFHHVFGDYIREIAIGVEGVNPDFAFWLSQDPKEKAMWIAKFGATHKKMLDEQKTFEASNDAVDMLSRIFKSLRGLKHVRIDSFPEGGNKDKCWLDCWGSASILRKMGYYDIEELWRPGYRYGLAREFPQHRHISVALRALLAIKDRHEWTLDLDMPLGDCVNLETLQARREFQFQHISDSPTWKALKVLSLQQCFVQDTFFQDFLERQSQSLEVIVSKNYREGRDNKKGSLALTVTGNEIAQTLARLIDEQCTVGNESGHKVFAWVWFPRSLEEYEELLYKGFRELFMD</sequence>
<keyword evidence="2" id="KW-1185">Reference proteome</keyword>
<dbReference type="EMBL" id="MU004306">
    <property type="protein sequence ID" value="KAF2659550.1"/>
    <property type="molecule type" value="Genomic_DNA"/>
</dbReference>
<dbReference type="AlphaFoldDB" id="A0A6A6TI16"/>
<accession>A0A6A6TI16</accession>
<reference evidence="1" key="1">
    <citation type="journal article" date="2020" name="Stud. Mycol.">
        <title>101 Dothideomycetes genomes: a test case for predicting lifestyles and emergence of pathogens.</title>
        <authorList>
            <person name="Haridas S."/>
            <person name="Albert R."/>
            <person name="Binder M."/>
            <person name="Bloem J."/>
            <person name="Labutti K."/>
            <person name="Salamov A."/>
            <person name="Andreopoulos B."/>
            <person name="Baker S."/>
            <person name="Barry K."/>
            <person name="Bills G."/>
            <person name="Bluhm B."/>
            <person name="Cannon C."/>
            <person name="Castanera R."/>
            <person name="Culley D."/>
            <person name="Daum C."/>
            <person name="Ezra D."/>
            <person name="Gonzalez J."/>
            <person name="Henrissat B."/>
            <person name="Kuo A."/>
            <person name="Liang C."/>
            <person name="Lipzen A."/>
            <person name="Lutzoni F."/>
            <person name="Magnuson J."/>
            <person name="Mondo S."/>
            <person name="Nolan M."/>
            <person name="Ohm R."/>
            <person name="Pangilinan J."/>
            <person name="Park H.-J."/>
            <person name="Ramirez L."/>
            <person name="Alfaro M."/>
            <person name="Sun H."/>
            <person name="Tritt A."/>
            <person name="Yoshinaga Y."/>
            <person name="Zwiers L.-H."/>
            <person name="Turgeon B."/>
            <person name="Goodwin S."/>
            <person name="Spatafora J."/>
            <person name="Crous P."/>
            <person name="Grigoriev I."/>
        </authorList>
    </citation>
    <scope>NUCLEOTIDE SEQUENCE</scope>
    <source>
        <strain evidence="1">CBS 122681</strain>
    </source>
</reference>
<organism evidence="1 2">
    <name type="scientific">Lophiostoma macrostomum CBS 122681</name>
    <dbReference type="NCBI Taxonomy" id="1314788"/>
    <lineage>
        <taxon>Eukaryota</taxon>
        <taxon>Fungi</taxon>
        <taxon>Dikarya</taxon>
        <taxon>Ascomycota</taxon>
        <taxon>Pezizomycotina</taxon>
        <taxon>Dothideomycetes</taxon>
        <taxon>Pleosporomycetidae</taxon>
        <taxon>Pleosporales</taxon>
        <taxon>Lophiostomataceae</taxon>
        <taxon>Lophiostoma</taxon>
    </lineage>
</organism>